<name>A0A7J0ECJ2_9ERIC</name>
<organism evidence="1 2">
    <name type="scientific">Actinidia rufa</name>
    <dbReference type="NCBI Taxonomy" id="165716"/>
    <lineage>
        <taxon>Eukaryota</taxon>
        <taxon>Viridiplantae</taxon>
        <taxon>Streptophyta</taxon>
        <taxon>Embryophyta</taxon>
        <taxon>Tracheophyta</taxon>
        <taxon>Spermatophyta</taxon>
        <taxon>Magnoliopsida</taxon>
        <taxon>eudicotyledons</taxon>
        <taxon>Gunneridae</taxon>
        <taxon>Pentapetalae</taxon>
        <taxon>asterids</taxon>
        <taxon>Ericales</taxon>
        <taxon>Actinidiaceae</taxon>
        <taxon>Actinidia</taxon>
    </lineage>
</organism>
<accession>A0A7J0ECJ2</accession>
<comment type="caution">
    <text evidence="1">The sequence shown here is derived from an EMBL/GenBank/DDBJ whole genome shotgun (WGS) entry which is preliminary data.</text>
</comment>
<evidence type="ECO:0000313" key="2">
    <source>
        <dbReference type="Proteomes" id="UP000585474"/>
    </source>
</evidence>
<reference evidence="1 2" key="1">
    <citation type="submission" date="2019-07" db="EMBL/GenBank/DDBJ databases">
        <title>De Novo Assembly of kiwifruit Actinidia rufa.</title>
        <authorList>
            <person name="Sugita-Konishi S."/>
            <person name="Sato K."/>
            <person name="Mori E."/>
            <person name="Abe Y."/>
            <person name="Kisaki G."/>
            <person name="Hamano K."/>
            <person name="Suezawa K."/>
            <person name="Otani M."/>
            <person name="Fukuda T."/>
            <person name="Manabe T."/>
            <person name="Gomi K."/>
            <person name="Tabuchi M."/>
            <person name="Akimitsu K."/>
            <person name="Kataoka I."/>
        </authorList>
    </citation>
    <scope>NUCLEOTIDE SEQUENCE [LARGE SCALE GENOMIC DNA]</scope>
    <source>
        <strain evidence="2">cv. Fuchu</strain>
    </source>
</reference>
<dbReference type="Proteomes" id="UP000585474">
    <property type="component" value="Unassembled WGS sequence"/>
</dbReference>
<sequence length="111" mass="12642">MRELCDCSGIESSQSKEGLGERVCPAASDGEVIYCFPGWVEDLPRAKTVEEWKNCRRNEVSKVEMFDICGASSLFPLHKAKRVLYQRRIAFGMEAIELLLRARKKAKINMD</sequence>
<dbReference type="AlphaFoldDB" id="A0A7J0ECJ2"/>
<protein>
    <submittedName>
        <fullName evidence="1">Uncharacterized protein</fullName>
    </submittedName>
</protein>
<gene>
    <name evidence="1" type="ORF">Acr_03g0001410</name>
</gene>
<keyword evidence="2" id="KW-1185">Reference proteome</keyword>
<dbReference type="EMBL" id="BJWL01000003">
    <property type="protein sequence ID" value="GFY83367.1"/>
    <property type="molecule type" value="Genomic_DNA"/>
</dbReference>
<evidence type="ECO:0000313" key="1">
    <source>
        <dbReference type="EMBL" id="GFY83367.1"/>
    </source>
</evidence>
<proteinExistence type="predicted"/>